<comment type="caution">
    <text evidence="8">The sequence shown here is derived from an EMBL/GenBank/DDBJ whole genome shotgun (WGS) entry which is preliminary data.</text>
</comment>
<evidence type="ECO:0000256" key="6">
    <source>
        <dbReference type="SAM" id="MobiDB-lite"/>
    </source>
</evidence>
<dbReference type="Gene3D" id="2.40.128.260">
    <property type="entry name" value="Type IV secretion system, VirB10/TraB/TrbI"/>
    <property type="match status" value="1"/>
</dbReference>
<comment type="subcellular location">
    <subcellularLocation>
        <location evidence="1">Membrane</location>
        <topology evidence="1">Single-pass membrane protein</topology>
    </subcellularLocation>
</comment>
<sequence length="431" mass="47086">MVHSLQPGGSLLPADPKAMPRLNRLPIVVVIVLVILFGAIVVIGLSWRGLPFSRSDEVDLPSGRPATSFRDQLKHGVSDGIIEEPVEHQKLQPAPVPLPEQERVKERRTEGTEPDHGQGWRDLEPEDEWRARLKRDEDEQYLREVQRQRLARLQARATALDSPLTVDVSNLQSTATSADSARDGVPDPGLFDHSAAGTGSRILAAKLDENGQASKELFFNEEIREAGYLANRVKPPVSPYELKRGSVIPATLITGVNSDLPGRIIAQVSRNVYDSATGLHLLIPQGAKLFGRYDSKLSFGQERVLVVWTDLIFPNGASLQIAGMAGADQEGYGGFSDKTDRHLLQTFGTAALIALIGSGIDMSMPQGPALAMRETASDAARRNFAESFGRLAEQSISRNLNRQPTLRIRPGYQFNVLVDQDVVLPGAYGGR</sequence>
<accession>A0ABM8PLA9</accession>
<feature type="transmembrane region" description="Helical" evidence="7">
    <location>
        <begin position="25"/>
        <end position="47"/>
    </location>
</feature>
<keyword evidence="5 7" id="KW-0472">Membrane</keyword>
<protein>
    <submittedName>
        <fullName evidence="8">Conjugal transfer protein TrbI</fullName>
    </submittedName>
</protein>
<dbReference type="InterPro" id="IPR042217">
    <property type="entry name" value="T4SS_VirB10/TrbI"/>
</dbReference>
<keyword evidence="4 7" id="KW-1133">Transmembrane helix</keyword>
<evidence type="ECO:0000256" key="4">
    <source>
        <dbReference type="ARBA" id="ARBA00022989"/>
    </source>
</evidence>
<feature type="compositionally biased region" description="Basic and acidic residues" evidence="6">
    <location>
        <begin position="100"/>
        <end position="124"/>
    </location>
</feature>
<evidence type="ECO:0000256" key="7">
    <source>
        <dbReference type="SAM" id="Phobius"/>
    </source>
</evidence>
<dbReference type="Proteomes" id="UP000606921">
    <property type="component" value="Unassembled WGS sequence"/>
</dbReference>
<dbReference type="InterPro" id="IPR005498">
    <property type="entry name" value="T4SS_VirB10/TraB/TrbI"/>
</dbReference>
<gene>
    <name evidence="8" type="ORF">REJC140_03504</name>
</gene>
<proteinExistence type="inferred from homology"/>
<keyword evidence="9" id="KW-1185">Reference proteome</keyword>
<evidence type="ECO:0000256" key="5">
    <source>
        <dbReference type="ARBA" id="ARBA00023136"/>
    </source>
</evidence>
<name>A0ABM8PLA9_9HYPH</name>
<dbReference type="RefSeq" id="WP_142592516.1">
    <property type="nucleotide sequence ID" value="NZ_CABFWF030000011.1"/>
</dbReference>
<dbReference type="CDD" id="cd16429">
    <property type="entry name" value="VirB10"/>
    <property type="match status" value="1"/>
</dbReference>
<evidence type="ECO:0000313" key="8">
    <source>
        <dbReference type="EMBL" id="CAD7036191.1"/>
    </source>
</evidence>
<reference evidence="8 9" key="1">
    <citation type="submission" date="2020-11" db="EMBL/GenBank/DDBJ databases">
        <authorList>
            <person name="Lassalle F."/>
        </authorList>
    </citation>
    <scope>NUCLEOTIDE SEQUENCE [LARGE SCALE GENOMIC DNA]</scope>
    <source>
        <strain evidence="8 9">JC140</strain>
    </source>
</reference>
<dbReference type="EMBL" id="CABFWF030000011">
    <property type="protein sequence ID" value="CAD7036191.1"/>
    <property type="molecule type" value="Genomic_DNA"/>
</dbReference>
<organism evidence="8 9">
    <name type="scientific">Pseudorhizobium endolithicum</name>
    <dbReference type="NCBI Taxonomy" id="1191678"/>
    <lineage>
        <taxon>Bacteria</taxon>
        <taxon>Pseudomonadati</taxon>
        <taxon>Pseudomonadota</taxon>
        <taxon>Alphaproteobacteria</taxon>
        <taxon>Hyphomicrobiales</taxon>
        <taxon>Rhizobiaceae</taxon>
        <taxon>Rhizobium/Agrobacterium group</taxon>
        <taxon>Pseudorhizobium</taxon>
    </lineage>
</organism>
<evidence type="ECO:0000256" key="1">
    <source>
        <dbReference type="ARBA" id="ARBA00004167"/>
    </source>
</evidence>
<dbReference type="NCBIfam" id="NF010405">
    <property type="entry name" value="PRK13831.1"/>
    <property type="match status" value="1"/>
</dbReference>
<evidence type="ECO:0000313" key="9">
    <source>
        <dbReference type="Proteomes" id="UP000606921"/>
    </source>
</evidence>
<evidence type="ECO:0000256" key="2">
    <source>
        <dbReference type="ARBA" id="ARBA00010265"/>
    </source>
</evidence>
<dbReference type="Pfam" id="PF03743">
    <property type="entry name" value="TrbI"/>
    <property type="match status" value="1"/>
</dbReference>
<evidence type="ECO:0000256" key="3">
    <source>
        <dbReference type="ARBA" id="ARBA00022692"/>
    </source>
</evidence>
<feature type="region of interest" description="Disordered" evidence="6">
    <location>
        <begin position="85"/>
        <end position="124"/>
    </location>
</feature>
<keyword evidence="3 7" id="KW-0812">Transmembrane</keyword>
<comment type="similarity">
    <text evidence="2">Belongs to the TrbI/VirB10 family.</text>
</comment>